<dbReference type="Proteomes" id="UP000595254">
    <property type="component" value="Chromosome"/>
</dbReference>
<protein>
    <submittedName>
        <fullName evidence="1">DUF1963 domain-containing protein</fullName>
    </submittedName>
</protein>
<dbReference type="InterPro" id="IPR015315">
    <property type="entry name" value="DUF1963"/>
</dbReference>
<dbReference type="InterPro" id="IPR035948">
    <property type="entry name" value="YwqG-like_sf"/>
</dbReference>
<name>A0A974S1V0_PERPY</name>
<dbReference type="PANTHER" id="PTHR36436">
    <property type="entry name" value="SLL5081 PROTEIN"/>
    <property type="match status" value="1"/>
</dbReference>
<gene>
    <name evidence="1" type="ORF">I6J18_08770</name>
</gene>
<accession>A0A974S1V0</accession>
<evidence type="ECO:0000313" key="2">
    <source>
        <dbReference type="Proteomes" id="UP000595254"/>
    </source>
</evidence>
<dbReference type="PANTHER" id="PTHR36436:SF6">
    <property type="entry name" value="SLL5081 PROTEIN"/>
    <property type="match status" value="1"/>
</dbReference>
<keyword evidence="2" id="KW-1185">Reference proteome</keyword>
<dbReference type="Gene3D" id="2.30.320.10">
    <property type="entry name" value="YwqG-like"/>
    <property type="match status" value="1"/>
</dbReference>
<dbReference type="SUPFAM" id="SSF103032">
    <property type="entry name" value="Hypothetical protein YwqG"/>
    <property type="match status" value="1"/>
</dbReference>
<organism evidence="1 2">
    <name type="scientific">Peribacillus psychrosaccharolyticus</name>
    <name type="common">Bacillus psychrosaccharolyticus</name>
    <dbReference type="NCBI Taxonomy" id="1407"/>
    <lineage>
        <taxon>Bacteria</taxon>
        <taxon>Bacillati</taxon>
        <taxon>Bacillota</taxon>
        <taxon>Bacilli</taxon>
        <taxon>Bacillales</taxon>
        <taxon>Bacillaceae</taxon>
        <taxon>Peribacillus</taxon>
    </lineage>
</organism>
<proteinExistence type="predicted"/>
<evidence type="ECO:0000313" key="1">
    <source>
        <dbReference type="EMBL" id="QQT01916.1"/>
    </source>
</evidence>
<dbReference type="EMBL" id="CP068053">
    <property type="protein sequence ID" value="QQT01916.1"/>
    <property type="molecule type" value="Genomic_DNA"/>
</dbReference>
<dbReference type="KEGG" id="ppsr:I6J18_08770"/>
<sequence length="270" mass="31882">MKKQIIELLQQCGLEQYKEVIEQGIKPSIRLKPKRVKQEKTIPIGSSKMGGRPDLPPSIDWPVWSAKEEHQLSFLCQVNLSELPEMPLSLERTVPQSGMLYFFFASTNEALYEEDWFPTQKDACRVLFYNGDASILRRTNYPKKMKKEGCFPACSLMTLIEWDIPSSEWIALEEEEQDFWVKWEDFNKKHQLNFVSDTDETYFRPVHKLFGHVEVIQYEMEREWVHLLTVDTCEELKMDWGDTGHVVFWVPEKDLKKWLFTNVLAEMECS</sequence>
<dbReference type="AlphaFoldDB" id="A0A974S1V0"/>
<dbReference type="Pfam" id="PF09234">
    <property type="entry name" value="DUF1963"/>
    <property type="match status" value="1"/>
</dbReference>
<dbReference type="RefSeq" id="WP_040373428.1">
    <property type="nucleotide sequence ID" value="NZ_CP068053.1"/>
</dbReference>
<reference evidence="1 2" key="1">
    <citation type="submission" date="2021-01" db="EMBL/GenBank/DDBJ databases">
        <title>FDA dAtabase for Regulatory Grade micrObial Sequences (FDA-ARGOS): Supporting development and validation of Infectious Disease Dx tests.</title>
        <authorList>
            <person name="Nelson B."/>
            <person name="Plummer A."/>
            <person name="Tallon L."/>
            <person name="Sadzewicz L."/>
            <person name="Zhao X."/>
            <person name="Boylan J."/>
            <person name="Ott S."/>
            <person name="Bowen H."/>
            <person name="Vavikolanu K."/>
            <person name="Mehta A."/>
            <person name="Aluvathingal J."/>
            <person name="Nadendla S."/>
            <person name="Myers T."/>
            <person name="Yan Y."/>
            <person name="Sichtig H."/>
        </authorList>
    </citation>
    <scope>NUCLEOTIDE SEQUENCE [LARGE SCALE GENOMIC DNA]</scope>
    <source>
        <strain evidence="1 2">FDAARGOS_1161</strain>
    </source>
</reference>